<feature type="domain" description="Exostosin GT47" evidence="5">
    <location>
        <begin position="83"/>
        <end position="421"/>
    </location>
</feature>
<name>A0ABD1XV33_9MARC</name>
<dbReference type="PANTHER" id="PTHR11062">
    <property type="entry name" value="EXOSTOSIN HEPARAN SULFATE GLYCOSYLTRANSFERASE -RELATED"/>
    <property type="match status" value="1"/>
</dbReference>
<keyword evidence="4" id="KW-0333">Golgi apparatus</keyword>
<reference evidence="6 7" key="1">
    <citation type="submission" date="2024-09" db="EMBL/GenBank/DDBJ databases">
        <title>Chromosome-scale assembly of Riccia fluitans.</title>
        <authorList>
            <person name="Paukszto L."/>
            <person name="Sawicki J."/>
            <person name="Karawczyk K."/>
            <person name="Piernik-Szablinska J."/>
            <person name="Szczecinska M."/>
            <person name="Mazdziarz M."/>
        </authorList>
    </citation>
    <scope>NUCLEOTIDE SEQUENCE [LARGE SCALE GENOMIC DNA]</scope>
    <source>
        <strain evidence="6">Rf_01</strain>
        <tissue evidence="6">Aerial parts of the thallus</tissue>
    </source>
</reference>
<evidence type="ECO:0000259" key="5">
    <source>
        <dbReference type="Pfam" id="PF03016"/>
    </source>
</evidence>
<dbReference type="PANTHER" id="PTHR11062:SF56">
    <property type="entry name" value="XYLOGLUCAN GALACTOSYLTRANSFERASE MUR3"/>
    <property type="match status" value="1"/>
</dbReference>
<keyword evidence="7" id="KW-1185">Reference proteome</keyword>
<dbReference type="EMBL" id="JBHFFA010000007">
    <property type="protein sequence ID" value="KAL2612818.1"/>
    <property type="molecule type" value="Genomic_DNA"/>
</dbReference>
<dbReference type="GO" id="GO:0000139">
    <property type="term" value="C:Golgi membrane"/>
    <property type="evidence" value="ECO:0007669"/>
    <property type="project" value="UniProtKB-SubCell"/>
</dbReference>
<protein>
    <recommendedName>
        <fullName evidence="5">Exostosin GT47 domain-containing protein</fullName>
    </recommendedName>
</protein>
<keyword evidence="3" id="KW-0735">Signal-anchor</keyword>
<dbReference type="InterPro" id="IPR040911">
    <property type="entry name" value="Exostosin_GT47"/>
</dbReference>
<dbReference type="Pfam" id="PF03016">
    <property type="entry name" value="Exostosin_GT47"/>
    <property type="match status" value="1"/>
</dbReference>
<comment type="caution">
    <text evidence="6">The sequence shown here is derived from an EMBL/GenBank/DDBJ whole genome shotgun (WGS) entry which is preliminary data.</text>
</comment>
<evidence type="ECO:0000256" key="1">
    <source>
        <dbReference type="ARBA" id="ARBA00004323"/>
    </source>
</evidence>
<evidence type="ECO:0000313" key="6">
    <source>
        <dbReference type="EMBL" id="KAL2612818.1"/>
    </source>
</evidence>
<gene>
    <name evidence="6" type="ORF">R1flu_024510</name>
</gene>
<dbReference type="Proteomes" id="UP001605036">
    <property type="component" value="Unassembled WGS sequence"/>
</dbReference>
<dbReference type="AlphaFoldDB" id="A0ABD1XV33"/>
<evidence type="ECO:0000313" key="7">
    <source>
        <dbReference type="Proteomes" id="UP001605036"/>
    </source>
</evidence>
<evidence type="ECO:0000256" key="3">
    <source>
        <dbReference type="ARBA" id="ARBA00022968"/>
    </source>
</evidence>
<dbReference type="InterPro" id="IPR004263">
    <property type="entry name" value="Exostosin"/>
</dbReference>
<proteinExistence type="inferred from homology"/>
<comment type="subcellular location">
    <subcellularLocation>
        <location evidence="1">Golgi apparatus membrane</location>
        <topology evidence="1">Single-pass type II membrane protein</topology>
    </subcellularLocation>
</comment>
<sequence length="493" mass="56204">MSKLRSRCVTVAISVALAWLLFAFHFLLVERVPESEHAAERELPVSVCPKRETVKGSRNTLSEFRDITVSTGGSSRGDADDDCRGRYIYMYDLPKMFNDRFLENCRSLTIWTNMCKEMINEGFGPPLQDPEGVFQGPGWHATNQFMLELIFHNRIRRYKCLSDDSSKANALFVPFYAGLDVMPHLWDGANITERDSVPKALENWLMARPEWKRLHGRDHFMTGGRITWDFRRRTDEENDWGNKLMLLPGIVNLTTLLIEASPWHPNDYAVPYPTYFHPSSDEQIVSWQNYVRGVKRPSLFCFAGAPRPEIDTSIRSQLISDCKESQYCNLLACGKSSGKCFEPSNVMKLFKESVFCLQPQGDSYTRRSIFDSMLAGCIPVFFHVYTAYTQYIWHFPDDRASYSVFIDEGHVRAGNVSIEQTLRSIPSKKIERMREKVISLIPKIIYAKPDSRITMKDAFDLAIDGGDTYGAGVSAAEEQGGGRVEALRRPISS</sequence>
<comment type="similarity">
    <text evidence="2">Belongs to the glycosyltransferase 47 family.</text>
</comment>
<keyword evidence="3" id="KW-0812">Transmembrane</keyword>
<accession>A0ABD1XV33</accession>
<organism evidence="6 7">
    <name type="scientific">Riccia fluitans</name>
    <dbReference type="NCBI Taxonomy" id="41844"/>
    <lineage>
        <taxon>Eukaryota</taxon>
        <taxon>Viridiplantae</taxon>
        <taxon>Streptophyta</taxon>
        <taxon>Embryophyta</taxon>
        <taxon>Marchantiophyta</taxon>
        <taxon>Marchantiopsida</taxon>
        <taxon>Marchantiidae</taxon>
        <taxon>Marchantiales</taxon>
        <taxon>Ricciaceae</taxon>
        <taxon>Riccia</taxon>
    </lineage>
</organism>
<evidence type="ECO:0000256" key="4">
    <source>
        <dbReference type="ARBA" id="ARBA00023034"/>
    </source>
</evidence>
<evidence type="ECO:0000256" key="2">
    <source>
        <dbReference type="ARBA" id="ARBA00010271"/>
    </source>
</evidence>